<reference evidence="4" key="4">
    <citation type="journal article" date="2015" name="G3 (Bethesda)">
        <title>Genome sequences of three phytopathogenic species of the Magnaporthaceae family of fungi.</title>
        <authorList>
            <person name="Okagaki L.H."/>
            <person name="Nunes C.C."/>
            <person name="Sailsbery J."/>
            <person name="Clay B."/>
            <person name="Brown D."/>
            <person name="John T."/>
            <person name="Oh Y."/>
            <person name="Young N."/>
            <person name="Fitzgerald M."/>
            <person name="Haas B.J."/>
            <person name="Zeng Q."/>
            <person name="Young S."/>
            <person name="Adiconis X."/>
            <person name="Fan L."/>
            <person name="Levin J.Z."/>
            <person name="Mitchell T.K."/>
            <person name="Okubara P.A."/>
            <person name="Farman M.L."/>
            <person name="Kohn L.M."/>
            <person name="Birren B."/>
            <person name="Ma L.-J."/>
            <person name="Dean R.A."/>
        </authorList>
    </citation>
    <scope>NUCLEOTIDE SEQUENCE</scope>
    <source>
        <strain evidence="4">R3-111a-1</strain>
    </source>
</reference>
<keyword evidence="5" id="KW-1185">Reference proteome</keyword>
<dbReference type="InterPro" id="IPR051606">
    <property type="entry name" value="Polyketide_Oxido-like"/>
</dbReference>
<dbReference type="PROSITE" id="PS51257">
    <property type="entry name" value="PROKAR_LIPOPROTEIN"/>
    <property type="match status" value="1"/>
</dbReference>
<protein>
    <recommendedName>
        <fullName evidence="2">NAD(P)-binding domain-containing protein</fullName>
    </recommendedName>
</protein>
<reference evidence="3" key="2">
    <citation type="submission" date="2010-07" db="EMBL/GenBank/DDBJ databases">
        <authorList>
            <consortium name="The Broad Institute Genome Sequencing Platform"/>
            <consortium name="Broad Institute Genome Sequencing Center for Infectious Disease"/>
            <person name="Ma L.-J."/>
            <person name="Dead R."/>
            <person name="Young S."/>
            <person name="Zeng Q."/>
            <person name="Koehrsen M."/>
            <person name="Alvarado L."/>
            <person name="Berlin A."/>
            <person name="Chapman S.B."/>
            <person name="Chen Z."/>
            <person name="Freedman E."/>
            <person name="Gellesch M."/>
            <person name="Goldberg J."/>
            <person name="Griggs A."/>
            <person name="Gujja S."/>
            <person name="Heilman E.R."/>
            <person name="Heiman D."/>
            <person name="Hepburn T."/>
            <person name="Howarth C."/>
            <person name="Jen D."/>
            <person name="Larson L."/>
            <person name="Mehta T."/>
            <person name="Neiman D."/>
            <person name="Pearson M."/>
            <person name="Roberts A."/>
            <person name="Saif S."/>
            <person name="Shea T."/>
            <person name="Shenoy N."/>
            <person name="Sisk P."/>
            <person name="Stolte C."/>
            <person name="Sykes S."/>
            <person name="Walk T."/>
            <person name="White J."/>
            <person name="Yandava C."/>
            <person name="Haas B."/>
            <person name="Nusbaum C."/>
            <person name="Birren B."/>
        </authorList>
    </citation>
    <scope>NUCLEOTIDE SEQUENCE</scope>
    <source>
        <strain evidence="3">R3-111a-1</strain>
    </source>
</reference>
<gene>
    <name evidence="4" type="primary">20354456</name>
    <name evidence="3" type="ORF">GGTG_13998</name>
</gene>
<reference evidence="5" key="1">
    <citation type="submission" date="2010-07" db="EMBL/GenBank/DDBJ databases">
        <title>The genome sequence of Gaeumannomyces graminis var. tritici strain R3-111a-1.</title>
        <authorList>
            <consortium name="The Broad Institute Genome Sequencing Platform"/>
            <person name="Ma L.-J."/>
            <person name="Dead R."/>
            <person name="Young S."/>
            <person name="Zeng Q."/>
            <person name="Koehrsen M."/>
            <person name="Alvarado L."/>
            <person name="Berlin A."/>
            <person name="Chapman S.B."/>
            <person name="Chen Z."/>
            <person name="Freedman E."/>
            <person name="Gellesch M."/>
            <person name="Goldberg J."/>
            <person name="Griggs A."/>
            <person name="Gujja S."/>
            <person name="Heilman E.R."/>
            <person name="Heiman D."/>
            <person name="Hepburn T."/>
            <person name="Howarth C."/>
            <person name="Jen D."/>
            <person name="Larson L."/>
            <person name="Mehta T."/>
            <person name="Neiman D."/>
            <person name="Pearson M."/>
            <person name="Roberts A."/>
            <person name="Saif S."/>
            <person name="Shea T."/>
            <person name="Shenoy N."/>
            <person name="Sisk P."/>
            <person name="Stolte C."/>
            <person name="Sykes S."/>
            <person name="Walk T."/>
            <person name="White J."/>
            <person name="Yandava C."/>
            <person name="Haas B."/>
            <person name="Nusbaum C."/>
            <person name="Birren B."/>
        </authorList>
    </citation>
    <scope>NUCLEOTIDE SEQUENCE [LARGE SCALE GENOMIC DNA]</scope>
    <source>
        <strain evidence="5">R3-111a-1</strain>
    </source>
</reference>
<dbReference type="GO" id="GO:0042602">
    <property type="term" value="F:riboflavin reductase (NADPH) activity"/>
    <property type="evidence" value="ECO:0007669"/>
    <property type="project" value="TreeGrafter"/>
</dbReference>
<dbReference type="RefSeq" id="XP_009230187.1">
    <property type="nucleotide sequence ID" value="XM_009231923.1"/>
</dbReference>
<dbReference type="PANTHER" id="PTHR43355:SF2">
    <property type="entry name" value="FLAVIN REDUCTASE (NADPH)"/>
    <property type="match status" value="1"/>
</dbReference>
<organism evidence="3">
    <name type="scientific">Gaeumannomyces tritici (strain R3-111a-1)</name>
    <name type="common">Wheat and barley take-all root rot fungus</name>
    <name type="synonym">Gaeumannomyces graminis var. tritici</name>
    <dbReference type="NCBI Taxonomy" id="644352"/>
    <lineage>
        <taxon>Eukaryota</taxon>
        <taxon>Fungi</taxon>
        <taxon>Dikarya</taxon>
        <taxon>Ascomycota</taxon>
        <taxon>Pezizomycotina</taxon>
        <taxon>Sordariomycetes</taxon>
        <taxon>Sordariomycetidae</taxon>
        <taxon>Magnaporthales</taxon>
        <taxon>Magnaporthaceae</taxon>
        <taxon>Gaeumannomyces</taxon>
    </lineage>
</organism>
<dbReference type="Pfam" id="PF13460">
    <property type="entry name" value="NAD_binding_10"/>
    <property type="match status" value="1"/>
</dbReference>
<dbReference type="VEuPathDB" id="FungiDB:GGTG_13998"/>
<dbReference type="EMBL" id="GL385493">
    <property type="protein sequence ID" value="EJT68425.1"/>
    <property type="molecule type" value="Genomic_DNA"/>
</dbReference>
<dbReference type="EnsemblFungi" id="EJT68425">
    <property type="protein sequence ID" value="EJT68425"/>
    <property type="gene ID" value="GGTG_13998"/>
</dbReference>
<dbReference type="GeneID" id="20354456"/>
<evidence type="ECO:0000313" key="5">
    <source>
        <dbReference type="Proteomes" id="UP000006039"/>
    </source>
</evidence>
<dbReference type="AlphaFoldDB" id="J3PKE4"/>
<evidence type="ECO:0000313" key="3">
    <source>
        <dbReference type="EMBL" id="EJT68425.1"/>
    </source>
</evidence>
<evidence type="ECO:0000259" key="2">
    <source>
        <dbReference type="Pfam" id="PF13460"/>
    </source>
</evidence>
<feature type="domain" description="NAD(P)-binding" evidence="2">
    <location>
        <begin position="112"/>
        <end position="219"/>
    </location>
</feature>
<evidence type="ECO:0000256" key="1">
    <source>
        <dbReference type="ARBA" id="ARBA00038376"/>
    </source>
</evidence>
<dbReference type="Proteomes" id="UP000006039">
    <property type="component" value="Unassembled WGS sequence"/>
</dbReference>
<dbReference type="HOGENOM" id="CLU_066707_0_0_1"/>
<accession>J3PKE4</accession>
<dbReference type="InterPro" id="IPR016040">
    <property type="entry name" value="NAD(P)-bd_dom"/>
</dbReference>
<dbReference type="eggNOG" id="ENOG502S3UW">
    <property type="taxonomic scope" value="Eukaryota"/>
</dbReference>
<dbReference type="SUPFAM" id="SSF51735">
    <property type="entry name" value="NAD(P)-binding Rossmann-fold domains"/>
    <property type="match status" value="1"/>
</dbReference>
<reference evidence="3" key="3">
    <citation type="submission" date="2010-09" db="EMBL/GenBank/DDBJ databases">
        <title>Annotation of Gaeumannomyces graminis var. tritici R3-111a-1.</title>
        <authorList>
            <consortium name="The Broad Institute Genome Sequencing Platform"/>
            <person name="Ma L.-J."/>
            <person name="Dead R."/>
            <person name="Young S.K."/>
            <person name="Zeng Q."/>
            <person name="Gargeya S."/>
            <person name="Fitzgerald M."/>
            <person name="Haas B."/>
            <person name="Abouelleil A."/>
            <person name="Alvarado L."/>
            <person name="Arachchi H.M."/>
            <person name="Berlin A."/>
            <person name="Brown A."/>
            <person name="Chapman S.B."/>
            <person name="Chen Z."/>
            <person name="Dunbar C."/>
            <person name="Freedman E."/>
            <person name="Gearin G."/>
            <person name="Gellesch M."/>
            <person name="Goldberg J."/>
            <person name="Griggs A."/>
            <person name="Gujja S."/>
            <person name="Heiman D."/>
            <person name="Howarth C."/>
            <person name="Larson L."/>
            <person name="Lui A."/>
            <person name="MacDonald P.J.P."/>
            <person name="Mehta T."/>
            <person name="Montmayeur A."/>
            <person name="Murphy C."/>
            <person name="Neiman D."/>
            <person name="Pearson M."/>
            <person name="Priest M."/>
            <person name="Roberts A."/>
            <person name="Saif S."/>
            <person name="Shea T."/>
            <person name="Shenoy N."/>
            <person name="Sisk P."/>
            <person name="Stolte C."/>
            <person name="Sykes S."/>
            <person name="Yandava C."/>
            <person name="Wortman J."/>
            <person name="Nusbaum C."/>
            <person name="Birren B."/>
        </authorList>
    </citation>
    <scope>NUCLEOTIDE SEQUENCE</scope>
    <source>
        <strain evidence="3">R3-111a-1</strain>
    </source>
</reference>
<dbReference type="PANTHER" id="PTHR43355">
    <property type="entry name" value="FLAVIN REDUCTASE (NADPH)"/>
    <property type="match status" value="1"/>
</dbReference>
<dbReference type="GO" id="GO:0004074">
    <property type="term" value="F:biliverdin reductase [NAD(P)H] activity"/>
    <property type="evidence" value="ECO:0007669"/>
    <property type="project" value="TreeGrafter"/>
</dbReference>
<reference evidence="4" key="5">
    <citation type="submission" date="2018-04" db="UniProtKB">
        <authorList>
            <consortium name="EnsemblFungi"/>
        </authorList>
    </citation>
    <scope>IDENTIFICATION</scope>
    <source>
        <strain evidence="4">R3-111a-1</strain>
    </source>
</reference>
<name>J3PKE4_GAET3</name>
<sequence length="236" mass="25402">MASFSKPGSAARKTILFLGATGGCGFSVLCRFLDAGHTCDGHPQALLRWSPSLDPAASSLADAVVFALGGVFSLSRMGNDDPDICRAGMEALLSGLSTARPQRLDGPRGDAAAPRTHVISTTGISEQGRHVPLAMLPMYSYMLKEPHRDKKAMEDTLVTSGEAWTIVRPSLLTDESASRVRKIRVGVEDHVGKVLLSKDGVGYTISREEVGRCMFENLMEEAGSDTWLWKIATITH</sequence>
<evidence type="ECO:0000313" key="4">
    <source>
        <dbReference type="EnsemblFungi" id="EJT68425"/>
    </source>
</evidence>
<proteinExistence type="inferred from homology"/>
<dbReference type="OrthoDB" id="63935at2759"/>
<dbReference type="InterPro" id="IPR036291">
    <property type="entry name" value="NAD(P)-bd_dom_sf"/>
</dbReference>
<dbReference type="Gene3D" id="3.40.50.720">
    <property type="entry name" value="NAD(P)-binding Rossmann-like Domain"/>
    <property type="match status" value="1"/>
</dbReference>
<comment type="similarity">
    <text evidence="1">Belongs to the avfA family.</text>
</comment>
<dbReference type="STRING" id="644352.J3PKE4"/>